<dbReference type="Gene3D" id="3.75.10.10">
    <property type="entry name" value="L-arginine/glycine Amidinotransferase, Chain A"/>
    <property type="match status" value="1"/>
</dbReference>
<name>A0AAD3TW68_9TREE</name>
<keyword evidence="5" id="KW-1185">Reference proteome</keyword>
<evidence type="ECO:0000256" key="1">
    <source>
        <dbReference type="ARBA" id="ARBA00008532"/>
    </source>
</evidence>
<evidence type="ECO:0008006" key="6">
    <source>
        <dbReference type="Google" id="ProtNLM"/>
    </source>
</evidence>
<gene>
    <name evidence="4" type="primary">ddaH</name>
    <name evidence="4" type="ORF">CspeluHIS016_0407900</name>
</gene>
<organism evidence="4 5">
    <name type="scientific">Cutaneotrichosporon spelunceum</name>
    <dbReference type="NCBI Taxonomy" id="1672016"/>
    <lineage>
        <taxon>Eukaryota</taxon>
        <taxon>Fungi</taxon>
        <taxon>Dikarya</taxon>
        <taxon>Basidiomycota</taxon>
        <taxon>Agaricomycotina</taxon>
        <taxon>Tremellomycetes</taxon>
        <taxon>Trichosporonales</taxon>
        <taxon>Trichosporonaceae</taxon>
        <taxon>Cutaneotrichosporon</taxon>
    </lineage>
</organism>
<dbReference type="PANTHER" id="PTHR12737">
    <property type="entry name" value="DIMETHYLARGININE DIMETHYLAMINOHYDROLASE"/>
    <property type="match status" value="1"/>
</dbReference>
<evidence type="ECO:0000256" key="2">
    <source>
        <dbReference type="ARBA" id="ARBA00022801"/>
    </source>
</evidence>
<evidence type="ECO:0000256" key="3">
    <source>
        <dbReference type="PIRSR" id="PIRSR633199-1"/>
    </source>
</evidence>
<protein>
    <recommendedName>
        <fullName evidence="6">Dimethylargininase</fullName>
    </recommendedName>
</protein>
<feature type="active site" description="Nucleophile" evidence="3">
    <location>
        <position position="252"/>
    </location>
</feature>
<reference evidence="4" key="1">
    <citation type="journal article" date="2023" name="BMC Genomics">
        <title>Chromosome-level genome assemblies of Cutaneotrichosporon spp. (Trichosporonales, Basidiomycota) reveal imbalanced evolution between nucleotide sequences and chromosome synteny.</title>
        <authorList>
            <person name="Kobayashi Y."/>
            <person name="Kayamori A."/>
            <person name="Aoki K."/>
            <person name="Shiwa Y."/>
            <person name="Matsutani M."/>
            <person name="Fujita N."/>
            <person name="Sugita T."/>
            <person name="Iwasaki W."/>
            <person name="Tanaka N."/>
            <person name="Takashima M."/>
        </authorList>
    </citation>
    <scope>NUCLEOTIDE SEQUENCE</scope>
    <source>
        <strain evidence="4">HIS016</strain>
    </source>
</reference>
<dbReference type="SUPFAM" id="SSF55909">
    <property type="entry name" value="Pentein"/>
    <property type="match status" value="1"/>
</dbReference>
<accession>A0AAD3TW68</accession>
<dbReference type="GO" id="GO:0016597">
    <property type="term" value="F:amino acid binding"/>
    <property type="evidence" value="ECO:0007669"/>
    <property type="project" value="TreeGrafter"/>
</dbReference>
<dbReference type="GO" id="GO:0000052">
    <property type="term" value="P:citrulline metabolic process"/>
    <property type="evidence" value="ECO:0007669"/>
    <property type="project" value="TreeGrafter"/>
</dbReference>
<comment type="similarity">
    <text evidence="1">Belongs to the DDAH family.</text>
</comment>
<dbReference type="InterPro" id="IPR033199">
    <property type="entry name" value="DDAH-like"/>
</dbReference>
<evidence type="ECO:0000313" key="5">
    <source>
        <dbReference type="Proteomes" id="UP001222932"/>
    </source>
</evidence>
<dbReference type="AlphaFoldDB" id="A0AAD3TW68"/>
<dbReference type="PANTHER" id="PTHR12737:SF9">
    <property type="entry name" value="DIMETHYLARGININASE"/>
    <property type="match status" value="1"/>
</dbReference>
<proteinExistence type="inferred from homology"/>
<dbReference type="Pfam" id="PF02274">
    <property type="entry name" value="ADI"/>
    <property type="match status" value="1"/>
</dbReference>
<comment type="caution">
    <text evidence="4">The sequence shown here is derived from an EMBL/GenBank/DDBJ whole genome shotgun (WGS) entry which is preliminary data.</text>
</comment>
<keyword evidence="2" id="KW-0378">Hydrolase</keyword>
<dbReference type="NCBIfam" id="NF045660">
    <property type="entry name" value="DiMthArgaseDdahStm"/>
    <property type="match status" value="1"/>
</dbReference>
<reference evidence="4" key="2">
    <citation type="submission" date="2023-06" db="EMBL/GenBank/DDBJ databases">
        <authorList>
            <person name="Kobayashi Y."/>
            <person name="Kayamori A."/>
            <person name="Aoki K."/>
            <person name="Shiwa Y."/>
            <person name="Fujita N."/>
            <person name="Sugita T."/>
            <person name="Iwasaki W."/>
            <person name="Tanaka N."/>
            <person name="Takashima M."/>
        </authorList>
    </citation>
    <scope>NUCLEOTIDE SEQUENCE</scope>
    <source>
        <strain evidence="4">HIS016</strain>
    </source>
</reference>
<feature type="active site" description="Proton donor" evidence="3">
    <location>
        <position position="167"/>
    </location>
</feature>
<dbReference type="EMBL" id="BTCM01000004">
    <property type="protein sequence ID" value="GMK57956.1"/>
    <property type="molecule type" value="Genomic_DNA"/>
</dbReference>
<evidence type="ECO:0000313" key="4">
    <source>
        <dbReference type="EMBL" id="GMK57956.1"/>
    </source>
</evidence>
<dbReference type="Proteomes" id="UP001222932">
    <property type="component" value="Unassembled WGS sequence"/>
</dbReference>
<sequence>MPHSKTLLVRPPSSRMAEGQITHIAKPTSVSHERAQAQWEAYVDIYRAEGWTVVEVPVADDCPDCVFIEDAVVMFGNTAVITAPGTPSRAAEPVAVEAAIRAALPDVCVARIEGTGTLDGGDVLKVGKDVYVGLGVRTNAEGVRQLRRIVHAEGYCLHAVPVTKALHLKSAVTALPDGTVIGWLPIVDNPSIFPRFMPVPEEHGVAVVVLSDEHVLMSNDAPETTKLLERMGFTVTTVGISEFEALEGCVTCLSVRVR</sequence>
<dbReference type="GO" id="GO:0045429">
    <property type="term" value="P:positive regulation of nitric oxide biosynthetic process"/>
    <property type="evidence" value="ECO:0007669"/>
    <property type="project" value="TreeGrafter"/>
</dbReference>
<dbReference type="GO" id="GO:0016403">
    <property type="term" value="F:dimethylargininase activity"/>
    <property type="evidence" value="ECO:0007669"/>
    <property type="project" value="TreeGrafter"/>
</dbReference>
<dbReference type="GO" id="GO:0006525">
    <property type="term" value="P:arginine metabolic process"/>
    <property type="evidence" value="ECO:0007669"/>
    <property type="project" value="TreeGrafter"/>
</dbReference>